<evidence type="ECO:0000256" key="2">
    <source>
        <dbReference type="ARBA" id="ARBA00023157"/>
    </source>
</evidence>
<name>A0ABW1CTU0_9ACTN</name>
<feature type="region of interest" description="Disordered" evidence="3">
    <location>
        <begin position="378"/>
        <end position="397"/>
    </location>
</feature>
<dbReference type="Pfam" id="PF13385">
    <property type="entry name" value="Laminin_G_3"/>
    <property type="match status" value="1"/>
</dbReference>
<dbReference type="SUPFAM" id="SSF49899">
    <property type="entry name" value="Concanavalin A-like lectins/glucanases"/>
    <property type="match status" value="1"/>
</dbReference>
<evidence type="ECO:0000256" key="1">
    <source>
        <dbReference type="ARBA" id="ARBA00022729"/>
    </source>
</evidence>
<dbReference type="Proteomes" id="UP001596058">
    <property type="component" value="Unassembled WGS sequence"/>
</dbReference>
<protein>
    <submittedName>
        <fullName evidence="6">LamG domain-containing protein</fullName>
    </submittedName>
</protein>
<sequence>MDYAAILSAGGYFEAPANAAYQVGVGDFTIEAWIRTATAASSGTIVGRQGKKSMRQGGFRLYVKPDGSVTFHTNDGVNLYEVSTPVSTVNDGYWHHLAAVRQGEAMKVHLDGRAMPGTGGGRGRSPLNVNSDQRLTIGTSDQGEEPYQLFTGSVGSVMFWQAARDPGQIAADLGAPLRGDEERLAGYWNFDRQDGTDGSRAGNGLQAVGTIGYATPGPPLGRVITEAPAFTSITYDQDVLHAEWPPVAQDPVTGYVVEILAASGLRVANGQVADGRRTGTVTTDLQGRLPLDTALTVRARAIGDAVSGPWGPSRPVVTAVPSGVLVTTDGTVMTARWQAVPSAAGSTESTGNTGSSEAAGAVAINGYTAQLATDGVWGEPAGGTATRADFPGTPAPGTIYRVRVRARTDASSGPWSPAAPGPYLRNQVVERDGLGRVRRVADEKSATSYSQDALGNITSINTVAR</sequence>
<organism evidence="6 7">
    <name type="scientific">Nonomuraea insulae</name>
    <dbReference type="NCBI Taxonomy" id="1616787"/>
    <lineage>
        <taxon>Bacteria</taxon>
        <taxon>Bacillati</taxon>
        <taxon>Actinomycetota</taxon>
        <taxon>Actinomycetes</taxon>
        <taxon>Streptosporangiales</taxon>
        <taxon>Streptosporangiaceae</taxon>
        <taxon>Nonomuraea</taxon>
    </lineage>
</organism>
<evidence type="ECO:0000313" key="6">
    <source>
        <dbReference type="EMBL" id="MFC5828390.1"/>
    </source>
</evidence>
<comment type="caution">
    <text evidence="6">The sequence shown here is derived from an EMBL/GenBank/DDBJ whole genome shotgun (WGS) entry which is preliminary data.</text>
</comment>
<keyword evidence="7" id="KW-1185">Reference proteome</keyword>
<dbReference type="InterPro" id="IPR036116">
    <property type="entry name" value="FN3_sf"/>
</dbReference>
<evidence type="ECO:0000259" key="4">
    <source>
        <dbReference type="SMART" id="SM00282"/>
    </source>
</evidence>
<evidence type="ECO:0000259" key="5">
    <source>
        <dbReference type="SMART" id="SM00560"/>
    </source>
</evidence>
<feature type="domain" description="Laminin G" evidence="4">
    <location>
        <begin position="26"/>
        <end position="162"/>
    </location>
</feature>
<gene>
    <name evidence="6" type="ORF">ACFPZ3_31355</name>
</gene>
<evidence type="ECO:0000313" key="7">
    <source>
        <dbReference type="Proteomes" id="UP001596058"/>
    </source>
</evidence>
<dbReference type="Gene3D" id="2.60.120.200">
    <property type="match status" value="1"/>
</dbReference>
<dbReference type="InterPro" id="IPR013320">
    <property type="entry name" value="ConA-like_dom_sf"/>
</dbReference>
<dbReference type="EMBL" id="JBHSPA010000037">
    <property type="protein sequence ID" value="MFC5828390.1"/>
    <property type="molecule type" value="Genomic_DNA"/>
</dbReference>
<dbReference type="CDD" id="cd00110">
    <property type="entry name" value="LamG"/>
    <property type="match status" value="1"/>
</dbReference>
<dbReference type="InterPro" id="IPR006558">
    <property type="entry name" value="LamG-like"/>
</dbReference>
<accession>A0ABW1CTU0</accession>
<dbReference type="RefSeq" id="WP_379517895.1">
    <property type="nucleotide sequence ID" value="NZ_JBHSPA010000037.1"/>
</dbReference>
<evidence type="ECO:0000256" key="3">
    <source>
        <dbReference type="SAM" id="MobiDB-lite"/>
    </source>
</evidence>
<dbReference type="InterPro" id="IPR001791">
    <property type="entry name" value="Laminin_G"/>
</dbReference>
<dbReference type="SMART" id="SM00282">
    <property type="entry name" value="LamG"/>
    <property type="match status" value="1"/>
</dbReference>
<keyword evidence="1" id="KW-0732">Signal</keyword>
<feature type="domain" description="LamG-like jellyroll fold" evidence="5">
    <location>
        <begin position="26"/>
        <end position="167"/>
    </location>
</feature>
<reference evidence="7" key="1">
    <citation type="journal article" date="2019" name="Int. J. Syst. Evol. Microbiol.">
        <title>The Global Catalogue of Microorganisms (GCM) 10K type strain sequencing project: providing services to taxonomists for standard genome sequencing and annotation.</title>
        <authorList>
            <consortium name="The Broad Institute Genomics Platform"/>
            <consortium name="The Broad Institute Genome Sequencing Center for Infectious Disease"/>
            <person name="Wu L."/>
            <person name="Ma J."/>
        </authorList>
    </citation>
    <scope>NUCLEOTIDE SEQUENCE [LARGE SCALE GENOMIC DNA]</scope>
    <source>
        <strain evidence="7">CCUG 53903</strain>
    </source>
</reference>
<proteinExistence type="predicted"/>
<dbReference type="SUPFAM" id="SSF49265">
    <property type="entry name" value="Fibronectin type III"/>
    <property type="match status" value="1"/>
</dbReference>
<keyword evidence="2" id="KW-1015">Disulfide bond</keyword>
<dbReference type="SMART" id="SM00560">
    <property type="entry name" value="LamGL"/>
    <property type="match status" value="1"/>
</dbReference>